<dbReference type="GO" id="GO:0008270">
    <property type="term" value="F:zinc ion binding"/>
    <property type="evidence" value="ECO:0007669"/>
    <property type="project" value="UniProtKB-UniRule"/>
</dbReference>
<comment type="cofactor">
    <cofactor evidence="9">
        <name>Zn(2+)</name>
        <dbReference type="ChEBI" id="CHEBI:29105"/>
    </cofactor>
    <text evidence="9">Binds 3 Zn(2+) ions.</text>
</comment>
<evidence type="ECO:0000256" key="5">
    <source>
        <dbReference type="ARBA" id="ARBA00022763"/>
    </source>
</evidence>
<dbReference type="HAMAP" id="MF_00152">
    <property type="entry name" value="Nfo"/>
    <property type="match status" value="1"/>
</dbReference>
<dbReference type="GO" id="GO:0006284">
    <property type="term" value="P:base-excision repair"/>
    <property type="evidence" value="ECO:0007669"/>
    <property type="project" value="TreeGrafter"/>
</dbReference>
<feature type="binding site" evidence="9">
    <location>
        <position position="231"/>
    </location>
    <ligand>
        <name>Zn(2+)</name>
        <dbReference type="ChEBI" id="CHEBI:29105"/>
        <label>3</label>
    </ligand>
</feature>
<dbReference type="RefSeq" id="WP_136865085.1">
    <property type="nucleotide sequence ID" value="NZ_SWCJ01000022.1"/>
</dbReference>
<comment type="catalytic activity">
    <reaction evidence="9">
        <text>Endonucleolytic cleavage to 5'-phosphooligonucleotide end-products.</text>
        <dbReference type="EC" id="3.1.21.2"/>
    </reaction>
</comment>
<keyword evidence="2 9" id="KW-0540">Nuclease</keyword>
<comment type="caution">
    <text evidence="11">The sequence shown here is derived from an EMBL/GenBank/DDBJ whole genome shotgun (WGS) entry which is preliminary data.</text>
</comment>
<reference evidence="11 12" key="1">
    <citation type="submission" date="2019-04" db="EMBL/GenBank/DDBJ databases">
        <authorList>
            <person name="Hwang J.C."/>
        </authorList>
    </citation>
    <scope>NUCLEOTIDE SEQUENCE [LARGE SCALE GENOMIC DNA]</scope>
    <source>
        <strain evidence="11 12">IMCC35002</strain>
    </source>
</reference>
<keyword evidence="7 9" id="KW-0862">Zinc</keyword>
<proteinExistence type="inferred from homology"/>
<dbReference type="EMBL" id="SWCJ01000022">
    <property type="protein sequence ID" value="TKB50179.1"/>
    <property type="molecule type" value="Genomic_DNA"/>
</dbReference>
<dbReference type="PROSITE" id="PS00731">
    <property type="entry name" value="AP_NUCLEASE_F2_3"/>
    <property type="match status" value="1"/>
</dbReference>
<feature type="binding site" evidence="9">
    <location>
        <position position="182"/>
    </location>
    <ligand>
        <name>Zn(2+)</name>
        <dbReference type="ChEBI" id="CHEBI:29105"/>
        <label>3</label>
    </ligand>
</feature>
<feature type="binding site" evidence="9">
    <location>
        <position position="216"/>
    </location>
    <ligand>
        <name>Zn(2+)</name>
        <dbReference type="ChEBI" id="CHEBI:29105"/>
        <label>2</label>
    </ligand>
</feature>
<dbReference type="SUPFAM" id="SSF51658">
    <property type="entry name" value="Xylose isomerase-like"/>
    <property type="match status" value="1"/>
</dbReference>
<dbReference type="Pfam" id="PF01261">
    <property type="entry name" value="AP_endonuc_2"/>
    <property type="match status" value="1"/>
</dbReference>
<dbReference type="SMART" id="SM00518">
    <property type="entry name" value="AP2Ec"/>
    <property type="match status" value="1"/>
</dbReference>
<dbReference type="OrthoDB" id="9805666at2"/>
<dbReference type="GO" id="GO:0003677">
    <property type="term" value="F:DNA binding"/>
    <property type="evidence" value="ECO:0007669"/>
    <property type="project" value="InterPro"/>
</dbReference>
<evidence type="ECO:0000256" key="6">
    <source>
        <dbReference type="ARBA" id="ARBA00022801"/>
    </source>
</evidence>
<dbReference type="GO" id="GO:0003906">
    <property type="term" value="F:DNA-(apurinic or apyrimidinic site) endonuclease activity"/>
    <property type="evidence" value="ECO:0007669"/>
    <property type="project" value="TreeGrafter"/>
</dbReference>
<accession>A0A4U1BHF3</accession>
<keyword evidence="8 9" id="KW-0234">DNA repair</keyword>
<comment type="similarity">
    <text evidence="1 9">Belongs to the AP endonuclease 2 family.</text>
</comment>
<feature type="binding site" evidence="9">
    <location>
        <position position="145"/>
    </location>
    <ligand>
        <name>Zn(2+)</name>
        <dbReference type="ChEBI" id="CHEBI:29105"/>
        <label>2</label>
    </ligand>
</feature>
<dbReference type="NCBIfam" id="NF002199">
    <property type="entry name" value="PRK01060.1-4"/>
    <property type="match status" value="1"/>
</dbReference>
<feature type="binding site" evidence="9">
    <location>
        <position position="229"/>
    </location>
    <ligand>
        <name>Zn(2+)</name>
        <dbReference type="ChEBI" id="CHEBI:29105"/>
        <label>3</label>
    </ligand>
</feature>
<comment type="function">
    <text evidence="9">Endonuclease IV plays a role in DNA repair. It cleaves phosphodiester bonds at apurinic or apyrimidinic (AP) sites, generating a 3'-hydroxyl group and a 5'-terminal sugar phosphate.</text>
</comment>
<dbReference type="PROSITE" id="PS00729">
    <property type="entry name" value="AP_NUCLEASE_F2_1"/>
    <property type="match status" value="1"/>
</dbReference>
<dbReference type="InterPro" id="IPR001719">
    <property type="entry name" value="AP_endonuc_2"/>
</dbReference>
<evidence type="ECO:0000256" key="3">
    <source>
        <dbReference type="ARBA" id="ARBA00022723"/>
    </source>
</evidence>
<organism evidence="11 12">
    <name type="scientific">Ferrimonas aestuarii</name>
    <dbReference type="NCBI Taxonomy" id="2569539"/>
    <lineage>
        <taxon>Bacteria</taxon>
        <taxon>Pseudomonadati</taxon>
        <taxon>Pseudomonadota</taxon>
        <taxon>Gammaproteobacteria</taxon>
        <taxon>Alteromonadales</taxon>
        <taxon>Ferrimonadaceae</taxon>
        <taxon>Ferrimonas</taxon>
    </lineage>
</organism>
<dbReference type="EC" id="3.1.21.2" evidence="9"/>
<dbReference type="FunFam" id="3.20.20.150:FF:000001">
    <property type="entry name" value="Probable endonuclease 4"/>
    <property type="match status" value="1"/>
</dbReference>
<feature type="binding site" evidence="9">
    <location>
        <position position="145"/>
    </location>
    <ligand>
        <name>Zn(2+)</name>
        <dbReference type="ChEBI" id="CHEBI:29105"/>
        <label>1</label>
    </ligand>
</feature>
<evidence type="ECO:0000256" key="9">
    <source>
        <dbReference type="HAMAP-Rule" id="MF_00152"/>
    </source>
</evidence>
<evidence type="ECO:0000259" key="10">
    <source>
        <dbReference type="Pfam" id="PF01261"/>
    </source>
</evidence>
<evidence type="ECO:0000256" key="2">
    <source>
        <dbReference type="ARBA" id="ARBA00022722"/>
    </source>
</evidence>
<keyword evidence="3 9" id="KW-0479">Metal-binding</keyword>
<dbReference type="PANTHER" id="PTHR21445">
    <property type="entry name" value="ENDONUCLEASE IV ENDODEOXYRIBONUCLEASE IV"/>
    <property type="match status" value="1"/>
</dbReference>
<protein>
    <recommendedName>
        <fullName evidence="9">Probable endonuclease 4</fullName>
        <ecNumber evidence="9">3.1.21.2</ecNumber>
    </recommendedName>
    <alternativeName>
        <fullName evidence="9">Endodeoxyribonuclease IV</fullName>
    </alternativeName>
    <alternativeName>
        <fullName evidence="9">Endonuclease IV</fullName>
    </alternativeName>
</protein>
<dbReference type="InterPro" id="IPR018246">
    <property type="entry name" value="AP_endonuc_F2_Zn_BS"/>
</dbReference>
<name>A0A4U1BHF3_9GAMM</name>
<dbReference type="InterPro" id="IPR013022">
    <property type="entry name" value="Xyl_isomerase-like_TIM-brl"/>
</dbReference>
<keyword evidence="6 9" id="KW-0378">Hydrolase</keyword>
<keyword evidence="5 9" id="KW-0227">DNA damage</keyword>
<feature type="binding site" evidence="9">
    <location>
        <position position="109"/>
    </location>
    <ligand>
        <name>Zn(2+)</name>
        <dbReference type="ChEBI" id="CHEBI:29105"/>
        <label>1</label>
    </ligand>
</feature>
<feature type="domain" description="Xylose isomerase-like TIM barrel" evidence="10">
    <location>
        <begin position="20"/>
        <end position="277"/>
    </location>
</feature>
<dbReference type="PROSITE" id="PS00730">
    <property type="entry name" value="AP_NUCLEASE_F2_2"/>
    <property type="match status" value="1"/>
</dbReference>
<feature type="binding site" evidence="9">
    <location>
        <position position="69"/>
    </location>
    <ligand>
        <name>Zn(2+)</name>
        <dbReference type="ChEBI" id="CHEBI:29105"/>
        <label>1</label>
    </ligand>
</feature>
<dbReference type="Gene3D" id="3.20.20.150">
    <property type="entry name" value="Divalent-metal-dependent TIM barrel enzymes"/>
    <property type="match status" value="1"/>
</dbReference>
<feature type="binding site" evidence="9">
    <location>
        <position position="179"/>
    </location>
    <ligand>
        <name>Zn(2+)</name>
        <dbReference type="ChEBI" id="CHEBI:29105"/>
        <label>2</label>
    </ligand>
</feature>
<dbReference type="AlphaFoldDB" id="A0A4U1BHF3"/>
<evidence type="ECO:0000313" key="11">
    <source>
        <dbReference type="EMBL" id="TKB50179.1"/>
    </source>
</evidence>
<evidence type="ECO:0000256" key="4">
    <source>
        <dbReference type="ARBA" id="ARBA00022759"/>
    </source>
</evidence>
<evidence type="ECO:0000256" key="7">
    <source>
        <dbReference type="ARBA" id="ARBA00022833"/>
    </source>
</evidence>
<evidence type="ECO:0000313" key="12">
    <source>
        <dbReference type="Proteomes" id="UP000305675"/>
    </source>
</evidence>
<feature type="binding site" evidence="9">
    <location>
        <position position="261"/>
    </location>
    <ligand>
        <name>Zn(2+)</name>
        <dbReference type="ChEBI" id="CHEBI:29105"/>
        <label>2</label>
    </ligand>
</feature>
<gene>
    <name evidence="9" type="primary">nfo</name>
    <name evidence="11" type="ORF">FCL42_19395</name>
</gene>
<dbReference type="CDD" id="cd00019">
    <property type="entry name" value="AP2Ec"/>
    <property type="match status" value="1"/>
</dbReference>
<keyword evidence="4 9" id="KW-0255">Endonuclease</keyword>
<evidence type="ECO:0000256" key="1">
    <source>
        <dbReference type="ARBA" id="ARBA00005340"/>
    </source>
</evidence>
<keyword evidence="12" id="KW-1185">Reference proteome</keyword>
<dbReference type="GO" id="GO:0008081">
    <property type="term" value="F:phosphoric diester hydrolase activity"/>
    <property type="evidence" value="ECO:0007669"/>
    <property type="project" value="TreeGrafter"/>
</dbReference>
<dbReference type="InterPro" id="IPR036237">
    <property type="entry name" value="Xyl_isomerase-like_sf"/>
</dbReference>
<evidence type="ECO:0000256" key="8">
    <source>
        <dbReference type="ARBA" id="ARBA00023204"/>
    </source>
</evidence>
<dbReference type="NCBIfam" id="TIGR00587">
    <property type="entry name" value="nfo"/>
    <property type="match status" value="1"/>
</dbReference>
<dbReference type="PANTHER" id="PTHR21445:SF0">
    <property type="entry name" value="APURINIC-APYRIMIDINIC ENDONUCLEASE"/>
    <property type="match status" value="1"/>
</dbReference>
<sequence length="280" mass="31150">MRRIGAHVSAAGGVENTPLNAAKIGAKAFALFTKNQRRWQAAPLTESSIRKFIANCEQVGIDRRYVLPHDSYLINLGHPDPDALLRSREAFIDEMQRCQQLGLSLLNFHPGSHLRKIDETHCIRLISDSINMALEKTEGVTAVIENTAGQGSNIGHRFEQIAAIIDGVEDKSRIGVCLDTCHTFAAGYDLSNAAGCAHTFDRFDQLIGLDYLKAMHLNGSKTPLGSRVDRHHSLQQGEMGTAAFEFIMNHPATDEIPMVLETIDDTIWKDEIRWLYSLEQ</sequence>
<dbReference type="Proteomes" id="UP000305675">
    <property type="component" value="Unassembled WGS sequence"/>
</dbReference>
<dbReference type="GO" id="GO:0008833">
    <property type="term" value="F:deoxyribonuclease IV (phage-T4-induced) activity"/>
    <property type="evidence" value="ECO:0007669"/>
    <property type="project" value="UniProtKB-UniRule"/>
</dbReference>
<dbReference type="PROSITE" id="PS51432">
    <property type="entry name" value="AP_NUCLEASE_F2_4"/>
    <property type="match status" value="1"/>
</dbReference>